<dbReference type="InterPro" id="IPR007138">
    <property type="entry name" value="ABM_dom"/>
</dbReference>
<dbReference type="PANTHER" id="PTHR34474:SF1">
    <property type="entry name" value="HEME-DEGRADING MONOOXYGENASE HMOA"/>
    <property type="match status" value="1"/>
</dbReference>
<dbReference type="Proteomes" id="UP000319578">
    <property type="component" value="Unassembled WGS sequence"/>
</dbReference>
<dbReference type="PROSITE" id="PS51725">
    <property type="entry name" value="ABM"/>
    <property type="match status" value="1"/>
</dbReference>
<dbReference type="RefSeq" id="WP_049740791.1">
    <property type="nucleotide sequence ID" value="NZ_BJON01000004.1"/>
</dbReference>
<dbReference type="AlphaFoldDB" id="A0A0K9YSS3"/>
<keyword evidence="3" id="KW-0560">Oxidoreductase</keyword>
<feature type="domain" description="ABM" evidence="1">
    <location>
        <begin position="2"/>
        <end position="96"/>
    </location>
</feature>
<dbReference type="InterPro" id="IPR011008">
    <property type="entry name" value="Dimeric_a/b-barrel"/>
</dbReference>
<evidence type="ECO:0000313" key="3">
    <source>
        <dbReference type="EMBL" id="KNB71748.1"/>
    </source>
</evidence>
<reference evidence="4" key="1">
    <citation type="submission" date="2015-07" db="EMBL/GenBank/DDBJ databases">
        <title>Genome sequencing project for genomic taxonomy and phylogenomics of Bacillus-like bacteria.</title>
        <authorList>
            <person name="Liu B."/>
            <person name="Wang J."/>
            <person name="Zhu Y."/>
            <person name="Liu G."/>
            <person name="Chen Q."/>
            <person name="Chen Z."/>
            <person name="Lan J."/>
            <person name="Che J."/>
            <person name="Ge C."/>
            <person name="Shi H."/>
            <person name="Pan Z."/>
            <person name="Liu X."/>
        </authorList>
    </citation>
    <scope>NUCLEOTIDE SEQUENCE [LARGE SCALE GENOMIC DNA]</scope>
    <source>
        <strain evidence="4">DSM 9887</strain>
    </source>
</reference>
<organism evidence="3 4">
    <name type="scientific">Brevibacillus reuszeri</name>
    <dbReference type="NCBI Taxonomy" id="54915"/>
    <lineage>
        <taxon>Bacteria</taxon>
        <taxon>Bacillati</taxon>
        <taxon>Bacillota</taxon>
        <taxon>Bacilli</taxon>
        <taxon>Bacillales</taxon>
        <taxon>Paenibacillaceae</taxon>
        <taxon>Brevibacillus</taxon>
    </lineage>
</organism>
<dbReference type="EMBL" id="LGIQ01000009">
    <property type="protein sequence ID" value="KNB71748.1"/>
    <property type="molecule type" value="Genomic_DNA"/>
</dbReference>
<dbReference type="PANTHER" id="PTHR34474">
    <property type="entry name" value="SIGNAL TRANSDUCTION PROTEIN TRAP"/>
    <property type="match status" value="1"/>
</dbReference>
<evidence type="ECO:0000313" key="4">
    <source>
        <dbReference type="Proteomes" id="UP000036834"/>
    </source>
</evidence>
<reference evidence="3" key="2">
    <citation type="submission" date="2015-07" db="EMBL/GenBank/DDBJ databases">
        <title>MeaNS - Measles Nucleotide Surveillance Program.</title>
        <authorList>
            <person name="Tran T."/>
            <person name="Druce J."/>
        </authorList>
    </citation>
    <scope>NUCLEOTIDE SEQUENCE</scope>
    <source>
        <strain evidence="3">DSM 9887</strain>
    </source>
</reference>
<dbReference type="InterPro" id="IPR050404">
    <property type="entry name" value="Heme-degrading_MO"/>
</dbReference>
<dbReference type="PATRIC" id="fig|54915.3.peg.3866"/>
<keyword evidence="5" id="KW-1185">Reference proteome</keyword>
<dbReference type="OrthoDB" id="1645001at2"/>
<evidence type="ECO:0000259" key="1">
    <source>
        <dbReference type="PROSITE" id="PS51725"/>
    </source>
</evidence>
<keyword evidence="3" id="KW-0503">Monooxygenase</keyword>
<dbReference type="SUPFAM" id="SSF54909">
    <property type="entry name" value="Dimeric alpha+beta barrel"/>
    <property type="match status" value="1"/>
</dbReference>
<gene>
    <name evidence="2" type="primary">hmoA</name>
    <name evidence="3" type="ORF">ADS79_23640</name>
    <name evidence="2" type="ORF">BRE01_11270</name>
</gene>
<dbReference type="Pfam" id="PF03992">
    <property type="entry name" value="ABM"/>
    <property type="match status" value="1"/>
</dbReference>
<reference evidence="2 5" key="3">
    <citation type="submission" date="2019-06" db="EMBL/GenBank/DDBJ databases">
        <title>Whole genome shotgun sequence of Brevibacillus reuszeri NBRC 15719.</title>
        <authorList>
            <person name="Hosoyama A."/>
            <person name="Uohara A."/>
            <person name="Ohji S."/>
            <person name="Ichikawa N."/>
        </authorList>
    </citation>
    <scope>NUCLEOTIDE SEQUENCE [LARGE SCALE GENOMIC DNA]</scope>
    <source>
        <strain evidence="2 5">NBRC 15719</strain>
    </source>
</reference>
<name>A0A0K9YSS3_9BACL</name>
<dbReference type="Proteomes" id="UP000036834">
    <property type="component" value="Unassembled WGS sequence"/>
</dbReference>
<dbReference type="GO" id="GO:0004497">
    <property type="term" value="F:monooxygenase activity"/>
    <property type="evidence" value="ECO:0007669"/>
    <property type="project" value="UniProtKB-KW"/>
</dbReference>
<comment type="caution">
    <text evidence="3">The sequence shown here is derived from an EMBL/GenBank/DDBJ whole genome shotgun (WGS) entry which is preliminary data.</text>
</comment>
<accession>A0A0K9YSS3</accession>
<proteinExistence type="predicted"/>
<dbReference type="Gene3D" id="3.30.70.100">
    <property type="match status" value="1"/>
</dbReference>
<dbReference type="STRING" id="54915.ADS79_23640"/>
<sequence length="109" mass="12582">MMMEIKTIVVQEGYADNIIKKFSAPGVVEEAPGFVDLSIMVQKSRKGEEEVVVMIRWESKEMWKQWELSEPHLEGHRQSRGKPRPEYIISSKSGHYELKAVKEPRPVAN</sequence>
<dbReference type="EMBL" id="BJON01000004">
    <property type="protein sequence ID" value="GED67425.1"/>
    <property type="molecule type" value="Genomic_DNA"/>
</dbReference>
<evidence type="ECO:0000313" key="5">
    <source>
        <dbReference type="Proteomes" id="UP000319578"/>
    </source>
</evidence>
<protein>
    <submittedName>
        <fullName evidence="3">Antibiotic biosynthesis monooxygenase</fullName>
    </submittedName>
    <submittedName>
        <fullName evidence="2">Heme-degrading monooxygenase HmoA</fullName>
    </submittedName>
</protein>
<evidence type="ECO:0000313" key="2">
    <source>
        <dbReference type="EMBL" id="GED67425.1"/>
    </source>
</evidence>